<comment type="caution">
    <text evidence="3">The sequence shown here is derived from an EMBL/GenBank/DDBJ whole genome shotgun (WGS) entry which is preliminary data.</text>
</comment>
<feature type="chain" id="PRO_5031286907" description="Lipoprotein" evidence="2">
    <location>
        <begin position="49"/>
        <end position="110"/>
    </location>
</feature>
<keyword evidence="4" id="KW-1185">Reference proteome</keyword>
<name>A0A7Z7IDH9_9BURK</name>
<sequence>MRVSGMPAFFPHYVFTLLARVARSKLQRVLRRPSLALIVLLACASVCACDNASHDDRPTPATSLSELPIPQQQQAVSSLQSWAQQATTGEAPAPRPASDALAPPVIHTVD</sequence>
<dbReference type="Proteomes" id="UP000219522">
    <property type="component" value="Unassembled WGS sequence"/>
</dbReference>
<protein>
    <recommendedName>
        <fullName evidence="5">Lipoprotein</fullName>
    </recommendedName>
</protein>
<feature type="region of interest" description="Disordered" evidence="1">
    <location>
        <begin position="52"/>
        <end position="110"/>
    </location>
</feature>
<feature type="signal peptide" evidence="2">
    <location>
        <begin position="1"/>
        <end position="48"/>
    </location>
</feature>
<evidence type="ECO:0000313" key="4">
    <source>
        <dbReference type="Proteomes" id="UP000219522"/>
    </source>
</evidence>
<organism evidence="3 4">
    <name type="scientific">Caballeronia arationis</name>
    <dbReference type="NCBI Taxonomy" id="1777142"/>
    <lineage>
        <taxon>Bacteria</taxon>
        <taxon>Pseudomonadati</taxon>
        <taxon>Pseudomonadota</taxon>
        <taxon>Betaproteobacteria</taxon>
        <taxon>Burkholderiales</taxon>
        <taxon>Burkholderiaceae</taxon>
        <taxon>Caballeronia</taxon>
    </lineage>
</organism>
<reference evidence="3 4" key="1">
    <citation type="submission" date="2017-09" db="EMBL/GenBank/DDBJ databases">
        <authorList>
            <person name="Varghese N."/>
            <person name="Submissions S."/>
        </authorList>
    </citation>
    <scope>NUCLEOTIDE SEQUENCE [LARGE SCALE GENOMIC DNA]</scope>
    <source>
        <strain evidence="3 4">OK806</strain>
    </source>
</reference>
<evidence type="ECO:0000256" key="2">
    <source>
        <dbReference type="SAM" id="SignalP"/>
    </source>
</evidence>
<gene>
    <name evidence="3" type="ORF">SAMN05446927_7377</name>
</gene>
<proteinExistence type="predicted"/>
<evidence type="ECO:0008006" key="5">
    <source>
        <dbReference type="Google" id="ProtNLM"/>
    </source>
</evidence>
<keyword evidence="2" id="KW-0732">Signal</keyword>
<evidence type="ECO:0000313" key="3">
    <source>
        <dbReference type="EMBL" id="SOE88755.1"/>
    </source>
</evidence>
<dbReference type="AlphaFoldDB" id="A0A7Z7IDH9"/>
<feature type="compositionally biased region" description="Polar residues" evidence="1">
    <location>
        <begin position="60"/>
        <end position="88"/>
    </location>
</feature>
<dbReference type="EMBL" id="OCSU01000003">
    <property type="protein sequence ID" value="SOE88755.1"/>
    <property type="molecule type" value="Genomic_DNA"/>
</dbReference>
<evidence type="ECO:0000256" key="1">
    <source>
        <dbReference type="SAM" id="MobiDB-lite"/>
    </source>
</evidence>
<accession>A0A7Z7IDH9</accession>